<evidence type="ECO:0000256" key="8">
    <source>
        <dbReference type="ARBA" id="ARBA00022827"/>
    </source>
</evidence>
<evidence type="ECO:0000256" key="6">
    <source>
        <dbReference type="ARBA" id="ARBA00022679"/>
    </source>
</evidence>
<dbReference type="EMBL" id="BAABBO010000009">
    <property type="protein sequence ID" value="GAA3962542.1"/>
    <property type="molecule type" value="Genomic_DNA"/>
</dbReference>
<dbReference type="Pfam" id="PF02424">
    <property type="entry name" value="ApbE"/>
    <property type="match status" value="1"/>
</dbReference>
<evidence type="ECO:0000256" key="9">
    <source>
        <dbReference type="ARBA" id="ARBA00022842"/>
    </source>
</evidence>
<evidence type="ECO:0000256" key="4">
    <source>
        <dbReference type="ARBA" id="ARBA00016337"/>
    </source>
</evidence>
<evidence type="ECO:0000256" key="11">
    <source>
        <dbReference type="ARBA" id="ARBA00048540"/>
    </source>
</evidence>
<evidence type="ECO:0000313" key="13">
    <source>
        <dbReference type="EMBL" id="GAA3962542.1"/>
    </source>
</evidence>
<sequence length="326" mass="35341">MTDFGLHHYRFKALGGPCELRLGGERANADRWSALAVDLLQTFEQRYSRYRADSIVSKINARAGTGEWTHTDTMTGALLDYAAQAFAMSDGLFDITSGILRQAWDFRSQQLPPQAELIALRAKIGWELVERRADAIRLPIEGMALDFGGFGKEYACDAVATLLRQQGCQSGFVDLAGDIAVVGPDPAGQPWLVGVRHARAPDRAITFTGLSSGGFATSGDYERFMIIDGRRYCHLLNPMTATPARTPASVSVAAEACLLAGTVCTIAMLREDGAAAWLDSLGLGYCLLHDKLAAEHDMRTALRLGLAVSTLPDVDQARLRNAFNST</sequence>
<name>A0ABP7PD66_9GAMM</name>
<keyword evidence="14" id="KW-1185">Reference proteome</keyword>
<evidence type="ECO:0000256" key="3">
    <source>
        <dbReference type="ARBA" id="ARBA00011955"/>
    </source>
</evidence>
<protein>
    <recommendedName>
        <fullName evidence="4 12">FAD:protein FMN transferase</fullName>
        <ecNumber evidence="3 12">2.7.1.180</ecNumber>
    </recommendedName>
    <alternativeName>
        <fullName evidence="10 12">Flavin transferase</fullName>
    </alternativeName>
</protein>
<dbReference type="PANTHER" id="PTHR30040:SF2">
    <property type="entry name" value="FAD:PROTEIN FMN TRANSFERASE"/>
    <property type="match status" value="1"/>
</dbReference>
<evidence type="ECO:0000256" key="7">
    <source>
        <dbReference type="ARBA" id="ARBA00022723"/>
    </source>
</evidence>
<gene>
    <name evidence="13" type="ORF">GCM10022278_20610</name>
</gene>
<dbReference type="PANTHER" id="PTHR30040">
    <property type="entry name" value="THIAMINE BIOSYNTHESIS LIPOPROTEIN APBE"/>
    <property type="match status" value="1"/>
</dbReference>
<proteinExistence type="inferred from homology"/>
<evidence type="ECO:0000256" key="5">
    <source>
        <dbReference type="ARBA" id="ARBA00022630"/>
    </source>
</evidence>
<reference evidence="14" key="1">
    <citation type="journal article" date="2019" name="Int. J. Syst. Evol. Microbiol.">
        <title>The Global Catalogue of Microorganisms (GCM) 10K type strain sequencing project: providing services to taxonomists for standard genome sequencing and annotation.</title>
        <authorList>
            <consortium name="The Broad Institute Genomics Platform"/>
            <consortium name="The Broad Institute Genome Sequencing Center for Infectious Disease"/>
            <person name="Wu L."/>
            <person name="Ma J."/>
        </authorList>
    </citation>
    <scope>NUCLEOTIDE SEQUENCE [LARGE SCALE GENOMIC DNA]</scope>
    <source>
        <strain evidence="14">JCM 17555</strain>
    </source>
</reference>
<dbReference type="EC" id="2.7.1.180" evidence="3 12"/>
<keyword evidence="7 12" id="KW-0479">Metal-binding</keyword>
<evidence type="ECO:0000256" key="1">
    <source>
        <dbReference type="ARBA" id="ARBA00001946"/>
    </source>
</evidence>
<dbReference type="InterPro" id="IPR003374">
    <property type="entry name" value="ApbE-like_sf"/>
</dbReference>
<comment type="caution">
    <text evidence="13">The sequence shown here is derived from an EMBL/GenBank/DDBJ whole genome shotgun (WGS) entry which is preliminary data.</text>
</comment>
<keyword evidence="6 12" id="KW-0808">Transferase</keyword>
<dbReference type="SUPFAM" id="SSF143631">
    <property type="entry name" value="ApbE-like"/>
    <property type="match status" value="1"/>
</dbReference>
<comment type="cofactor">
    <cofactor evidence="1">
        <name>Mg(2+)</name>
        <dbReference type="ChEBI" id="CHEBI:18420"/>
    </cofactor>
</comment>
<dbReference type="RefSeq" id="WP_344805967.1">
    <property type="nucleotide sequence ID" value="NZ_BAABBO010000009.1"/>
</dbReference>
<dbReference type="Proteomes" id="UP001501337">
    <property type="component" value="Unassembled WGS sequence"/>
</dbReference>
<keyword evidence="8 12" id="KW-0274">FAD</keyword>
<comment type="catalytic activity">
    <reaction evidence="11 12">
        <text>L-threonyl-[protein] + FAD = FMN-L-threonyl-[protein] + AMP + H(+)</text>
        <dbReference type="Rhea" id="RHEA:36847"/>
        <dbReference type="Rhea" id="RHEA-COMP:11060"/>
        <dbReference type="Rhea" id="RHEA-COMP:11061"/>
        <dbReference type="ChEBI" id="CHEBI:15378"/>
        <dbReference type="ChEBI" id="CHEBI:30013"/>
        <dbReference type="ChEBI" id="CHEBI:57692"/>
        <dbReference type="ChEBI" id="CHEBI:74257"/>
        <dbReference type="ChEBI" id="CHEBI:456215"/>
        <dbReference type="EC" id="2.7.1.180"/>
    </reaction>
</comment>
<evidence type="ECO:0000256" key="2">
    <source>
        <dbReference type="ARBA" id="ARBA00008282"/>
    </source>
</evidence>
<dbReference type="PIRSF" id="PIRSF006268">
    <property type="entry name" value="ApbE"/>
    <property type="match status" value="1"/>
</dbReference>
<dbReference type="GO" id="GO:0016740">
    <property type="term" value="F:transferase activity"/>
    <property type="evidence" value="ECO:0007669"/>
    <property type="project" value="UniProtKB-KW"/>
</dbReference>
<evidence type="ECO:0000313" key="14">
    <source>
        <dbReference type="Proteomes" id="UP001501337"/>
    </source>
</evidence>
<keyword evidence="9 12" id="KW-0460">Magnesium</keyword>
<comment type="similarity">
    <text evidence="2 12">Belongs to the ApbE family.</text>
</comment>
<accession>A0ABP7PD66</accession>
<keyword evidence="5 12" id="KW-0285">Flavoprotein</keyword>
<dbReference type="Gene3D" id="3.10.520.10">
    <property type="entry name" value="ApbE-like domains"/>
    <property type="match status" value="1"/>
</dbReference>
<evidence type="ECO:0000256" key="10">
    <source>
        <dbReference type="ARBA" id="ARBA00031306"/>
    </source>
</evidence>
<dbReference type="InterPro" id="IPR024932">
    <property type="entry name" value="ApbE"/>
</dbReference>
<organism evidence="13 14">
    <name type="scientific">Allohahella marinimesophila</name>
    <dbReference type="NCBI Taxonomy" id="1054972"/>
    <lineage>
        <taxon>Bacteria</taxon>
        <taxon>Pseudomonadati</taxon>
        <taxon>Pseudomonadota</taxon>
        <taxon>Gammaproteobacteria</taxon>
        <taxon>Oceanospirillales</taxon>
        <taxon>Hahellaceae</taxon>
        <taxon>Allohahella</taxon>
    </lineage>
</organism>
<evidence type="ECO:0000256" key="12">
    <source>
        <dbReference type="PIRNR" id="PIRNR006268"/>
    </source>
</evidence>